<dbReference type="Proteomes" id="UP000250235">
    <property type="component" value="Unassembled WGS sequence"/>
</dbReference>
<dbReference type="Gene3D" id="3.40.50.2300">
    <property type="match status" value="1"/>
</dbReference>
<sequence length="151" mass="17368">MRSTVLPLVLKTAPGTIGLAQQKRMDNIYDLNRKYKIVNGVKVDFWTCISFSLNVDPSIFCHELISMSCNKGMEFRSEPLVHLRSANPPHIEMALFDIHTESTSRLAGVAYLVYGGRAKEQLQELLALLQQKQTRDLFWRTNYSSKMVWLF</sequence>
<dbReference type="AlphaFoldDB" id="A0A2Z7A6Q8"/>
<reference evidence="1 2" key="1">
    <citation type="journal article" date="2015" name="Proc. Natl. Acad. Sci. U.S.A.">
        <title>The resurrection genome of Boea hygrometrica: A blueprint for survival of dehydration.</title>
        <authorList>
            <person name="Xiao L."/>
            <person name="Yang G."/>
            <person name="Zhang L."/>
            <person name="Yang X."/>
            <person name="Zhao S."/>
            <person name="Ji Z."/>
            <person name="Zhou Q."/>
            <person name="Hu M."/>
            <person name="Wang Y."/>
            <person name="Chen M."/>
            <person name="Xu Y."/>
            <person name="Jin H."/>
            <person name="Xiao X."/>
            <person name="Hu G."/>
            <person name="Bao F."/>
            <person name="Hu Y."/>
            <person name="Wan P."/>
            <person name="Li L."/>
            <person name="Deng X."/>
            <person name="Kuang T."/>
            <person name="Xiang C."/>
            <person name="Zhu J.K."/>
            <person name="Oliver M.J."/>
            <person name="He Y."/>
        </authorList>
    </citation>
    <scope>NUCLEOTIDE SEQUENCE [LARGE SCALE GENOMIC DNA]</scope>
    <source>
        <strain evidence="2">cv. XS01</strain>
    </source>
</reference>
<gene>
    <name evidence="1" type="ORF">F511_07939</name>
</gene>
<evidence type="ECO:0000313" key="1">
    <source>
        <dbReference type="EMBL" id="KZV17179.1"/>
    </source>
</evidence>
<dbReference type="EMBL" id="KV018452">
    <property type="protein sequence ID" value="KZV17179.1"/>
    <property type="molecule type" value="Genomic_DNA"/>
</dbReference>
<organism evidence="1 2">
    <name type="scientific">Dorcoceras hygrometricum</name>
    <dbReference type="NCBI Taxonomy" id="472368"/>
    <lineage>
        <taxon>Eukaryota</taxon>
        <taxon>Viridiplantae</taxon>
        <taxon>Streptophyta</taxon>
        <taxon>Embryophyta</taxon>
        <taxon>Tracheophyta</taxon>
        <taxon>Spermatophyta</taxon>
        <taxon>Magnoliopsida</taxon>
        <taxon>eudicotyledons</taxon>
        <taxon>Gunneridae</taxon>
        <taxon>Pentapetalae</taxon>
        <taxon>asterids</taxon>
        <taxon>lamiids</taxon>
        <taxon>Lamiales</taxon>
        <taxon>Gesneriaceae</taxon>
        <taxon>Didymocarpoideae</taxon>
        <taxon>Trichosporeae</taxon>
        <taxon>Loxocarpinae</taxon>
        <taxon>Dorcoceras</taxon>
    </lineage>
</organism>
<proteinExistence type="predicted"/>
<name>A0A2Z7A6Q8_9LAMI</name>
<keyword evidence="2" id="KW-1185">Reference proteome</keyword>
<evidence type="ECO:0000313" key="2">
    <source>
        <dbReference type="Proteomes" id="UP000250235"/>
    </source>
</evidence>
<accession>A0A2Z7A6Q8</accession>
<protein>
    <submittedName>
        <fullName evidence="1">Argonaute family protein</fullName>
    </submittedName>
</protein>
<dbReference type="OrthoDB" id="1985103at2759"/>